<evidence type="ECO:0000256" key="3">
    <source>
        <dbReference type="ARBA" id="ARBA00022448"/>
    </source>
</evidence>
<evidence type="ECO:0000256" key="6">
    <source>
        <dbReference type="ARBA" id="ARBA00022692"/>
    </source>
</evidence>
<keyword evidence="3 9" id="KW-0813">Transport</keyword>
<keyword evidence="4" id="KW-1003">Cell membrane</keyword>
<dbReference type="RefSeq" id="WP_248591891.1">
    <property type="nucleotide sequence ID" value="NZ_BAABEB010000001.1"/>
</dbReference>
<evidence type="ECO:0000256" key="7">
    <source>
        <dbReference type="ARBA" id="ARBA00022989"/>
    </source>
</evidence>
<dbReference type="PROSITE" id="PS50928">
    <property type="entry name" value="ABC_TM1"/>
    <property type="match status" value="1"/>
</dbReference>
<dbReference type="InterPro" id="IPR000515">
    <property type="entry name" value="MetI-like"/>
</dbReference>
<dbReference type="Pfam" id="PF00528">
    <property type="entry name" value="BPD_transp_1"/>
    <property type="match status" value="1"/>
</dbReference>
<comment type="similarity">
    <text evidence="2">Belongs to the binding-protein-dependent transport system permease family. MalFG subfamily.</text>
</comment>
<dbReference type="PANTHER" id="PTHR32243">
    <property type="entry name" value="MALTOSE TRANSPORT SYSTEM PERMEASE-RELATED"/>
    <property type="match status" value="1"/>
</dbReference>
<name>A0ABY4L005_THEAE</name>
<feature type="transmembrane region" description="Helical" evidence="9">
    <location>
        <begin position="155"/>
        <end position="174"/>
    </location>
</feature>
<keyword evidence="12" id="KW-1185">Reference proteome</keyword>
<evidence type="ECO:0000256" key="5">
    <source>
        <dbReference type="ARBA" id="ARBA00022597"/>
    </source>
</evidence>
<comment type="subcellular location">
    <subcellularLocation>
        <location evidence="1 9">Cell membrane</location>
        <topology evidence="1 9">Multi-pass membrane protein</topology>
    </subcellularLocation>
</comment>
<feature type="transmembrane region" description="Helical" evidence="9">
    <location>
        <begin position="76"/>
        <end position="102"/>
    </location>
</feature>
<evidence type="ECO:0000256" key="8">
    <source>
        <dbReference type="ARBA" id="ARBA00023136"/>
    </source>
</evidence>
<keyword evidence="5" id="KW-0762">Sugar transport</keyword>
<evidence type="ECO:0000256" key="9">
    <source>
        <dbReference type="RuleBase" id="RU363032"/>
    </source>
</evidence>
<feature type="transmembrane region" description="Helical" evidence="9">
    <location>
        <begin position="21"/>
        <end position="43"/>
    </location>
</feature>
<evidence type="ECO:0000259" key="10">
    <source>
        <dbReference type="PROSITE" id="PS50928"/>
    </source>
</evidence>
<evidence type="ECO:0000256" key="1">
    <source>
        <dbReference type="ARBA" id="ARBA00004651"/>
    </source>
</evidence>
<dbReference type="EMBL" id="CP051627">
    <property type="protein sequence ID" value="UPT19668.1"/>
    <property type="molecule type" value="Genomic_DNA"/>
</dbReference>
<evidence type="ECO:0000256" key="2">
    <source>
        <dbReference type="ARBA" id="ARBA00009047"/>
    </source>
</evidence>
<accession>A0ABY4L005</accession>
<dbReference type="Gene3D" id="1.10.3720.10">
    <property type="entry name" value="MetI-like"/>
    <property type="match status" value="1"/>
</dbReference>
<organism evidence="11 12">
    <name type="scientific">Thermobifida alba</name>
    <name type="common">Thermomonospora alba</name>
    <dbReference type="NCBI Taxonomy" id="53522"/>
    <lineage>
        <taxon>Bacteria</taxon>
        <taxon>Bacillati</taxon>
        <taxon>Actinomycetota</taxon>
        <taxon>Actinomycetes</taxon>
        <taxon>Streptosporangiales</taxon>
        <taxon>Nocardiopsidaceae</taxon>
        <taxon>Thermobifida</taxon>
    </lineage>
</organism>
<keyword evidence="7 9" id="KW-1133">Transmembrane helix</keyword>
<gene>
    <name evidence="11" type="ORF">FOF52_00690</name>
</gene>
<proteinExistence type="inferred from homology"/>
<keyword evidence="6 9" id="KW-0812">Transmembrane</keyword>
<feature type="domain" description="ABC transmembrane type-1" evidence="10">
    <location>
        <begin position="77"/>
        <end position="275"/>
    </location>
</feature>
<sequence>MTTATRGRRAARWLRENSWRHLLLWFALAFALFPILFVVSAALNPLGTLSSSHLLPGGASLDNARELFDTTPFGSWYANSMLLALCNAAVTVFLSALAAYAFSRFRFAGRRIGLLGILLIQMFPQFLAIVALYLMFNAVTDYWPAFGFDTRWGLLLVYLGGALSVNTWLMKGFFDTIPAELDESAKVDGASHAQAFFRIMLPLVTPVLAIVGLLVFINTVNEFLIASVFLRDPESKTVALGLYALVADERNANFGLFAVGTLLIALPTMAVFWFLQRYIVEGLTSGAVKG</sequence>
<dbReference type="InterPro" id="IPR050901">
    <property type="entry name" value="BP-dep_ABC_trans_perm"/>
</dbReference>
<dbReference type="InterPro" id="IPR035906">
    <property type="entry name" value="MetI-like_sf"/>
</dbReference>
<evidence type="ECO:0000313" key="11">
    <source>
        <dbReference type="EMBL" id="UPT19668.1"/>
    </source>
</evidence>
<dbReference type="Proteomes" id="UP000832041">
    <property type="component" value="Chromosome"/>
</dbReference>
<reference evidence="11 12" key="1">
    <citation type="submission" date="2020-04" db="EMBL/GenBank/DDBJ databases">
        <title>Thermobifida alba genome sequencing and assembly.</title>
        <authorList>
            <person name="Luzics S."/>
            <person name="Horvath B."/>
            <person name="Nagy I."/>
            <person name="Toth A."/>
            <person name="Nagy I."/>
            <person name="Kukolya J."/>
        </authorList>
    </citation>
    <scope>NUCLEOTIDE SEQUENCE [LARGE SCALE GENOMIC DNA]</scope>
    <source>
        <strain evidence="11 12">DSM 43795</strain>
    </source>
</reference>
<feature type="transmembrane region" description="Helical" evidence="9">
    <location>
        <begin position="195"/>
        <end position="217"/>
    </location>
</feature>
<keyword evidence="8 9" id="KW-0472">Membrane</keyword>
<feature type="transmembrane region" description="Helical" evidence="9">
    <location>
        <begin position="254"/>
        <end position="275"/>
    </location>
</feature>
<dbReference type="CDD" id="cd06261">
    <property type="entry name" value="TM_PBP2"/>
    <property type="match status" value="1"/>
</dbReference>
<dbReference type="PANTHER" id="PTHR32243:SF50">
    <property type="entry name" value="MALTOSE_MALTODEXTRIN TRANSPORT SYSTEM PERMEASE PROTEIN MALG"/>
    <property type="match status" value="1"/>
</dbReference>
<dbReference type="SUPFAM" id="SSF161098">
    <property type="entry name" value="MetI-like"/>
    <property type="match status" value="1"/>
</dbReference>
<evidence type="ECO:0000256" key="4">
    <source>
        <dbReference type="ARBA" id="ARBA00022475"/>
    </source>
</evidence>
<evidence type="ECO:0000313" key="12">
    <source>
        <dbReference type="Proteomes" id="UP000832041"/>
    </source>
</evidence>
<feature type="transmembrane region" description="Helical" evidence="9">
    <location>
        <begin position="114"/>
        <end position="135"/>
    </location>
</feature>
<protein>
    <submittedName>
        <fullName evidence="11">Sugar ABC transporter permease</fullName>
    </submittedName>
</protein>